<dbReference type="InterPro" id="IPR029045">
    <property type="entry name" value="ClpP/crotonase-like_dom_sf"/>
</dbReference>
<evidence type="ECO:0000256" key="2">
    <source>
        <dbReference type="SAM" id="MobiDB-lite"/>
    </source>
</evidence>
<feature type="region of interest" description="Disordered" evidence="2">
    <location>
        <begin position="311"/>
        <end position="356"/>
    </location>
</feature>
<evidence type="ECO:0000256" key="1">
    <source>
        <dbReference type="ARBA" id="ARBA00005254"/>
    </source>
</evidence>
<proteinExistence type="inferred from homology"/>
<gene>
    <name evidence="3" type="ORF">SAMN05443668_109302</name>
</gene>
<dbReference type="SUPFAM" id="SSF52096">
    <property type="entry name" value="ClpP/crotonase"/>
    <property type="match status" value="1"/>
</dbReference>
<dbReference type="STRING" id="134849.SAMN05443668_109302"/>
<comment type="similarity">
    <text evidence="1">Belongs to the enoyl-CoA hydratase/isomerase family.</text>
</comment>
<dbReference type="CDD" id="cd06558">
    <property type="entry name" value="crotonase-like"/>
    <property type="match status" value="1"/>
</dbReference>
<sequence length="356" mass="36959">MTTYEPAIEDGEPVVTYEVRGPVALVTVNRPKYINAQNSKVTYALDAAFTRAVDDDAVKVIVLAGAGKHFSGGHDIGTPGRDIDETFDRKAVIWWDHTDKDGVDSRYARESEVYLGMCRRWREIPKPMIAMVQGACIAGGLMLAWSCDFIVASEDAFFSDPVVRMGIPGVEYFAHPWVMNPRAAKEFLYTGDRFPAQRARELGMVNHVVPRAELESTVFAMAERIATMPRLGLALTKKAVNQAEDLQGMRTGMDSVFGLHHAAHAHNAEVSKDSLAGLDARAMARTGKAAAGEGSGVYGAAAEAAGAAAAGAGPGAVPAAGAAPAPAAGAGSGGTGASAGVSASGDASAARSGGPA</sequence>
<dbReference type="PANTHER" id="PTHR43802:SF1">
    <property type="entry name" value="IP11341P-RELATED"/>
    <property type="match status" value="1"/>
</dbReference>
<dbReference type="GO" id="GO:0003824">
    <property type="term" value="F:catalytic activity"/>
    <property type="evidence" value="ECO:0007669"/>
    <property type="project" value="UniProtKB-ARBA"/>
</dbReference>
<accession>A0A1M7RBN9</accession>
<dbReference type="EMBL" id="FRCS01000009">
    <property type="protein sequence ID" value="SHN43683.1"/>
    <property type="molecule type" value="Genomic_DNA"/>
</dbReference>
<dbReference type="PANTHER" id="PTHR43802">
    <property type="entry name" value="ENOYL-COA HYDRATASE"/>
    <property type="match status" value="1"/>
</dbReference>
<feature type="compositionally biased region" description="Low complexity" evidence="2">
    <location>
        <begin position="338"/>
        <end position="356"/>
    </location>
</feature>
<dbReference type="Pfam" id="PF00378">
    <property type="entry name" value="ECH_1"/>
    <property type="match status" value="2"/>
</dbReference>
<reference evidence="3 4" key="1">
    <citation type="submission" date="2016-11" db="EMBL/GenBank/DDBJ databases">
        <authorList>
            <person name="Jaros S."/>
            <person name="Januszkiewicz K."/>
            <person name="Wedrychowicz H."/>
        </authorList>
    </citation>
    <scope>NUCLEOTIDE SEQUENCE [LARGE SCALE GENOMIC DNA]</scope>
    <source>
        <strain evidence="3 4">DSM 46144</strain>
    </source>
</reference>
<keyword evidence="4" id="KW-1185">Reference proteome</keyword>
<organism evidence="3 4">
    <name type="scientific">Cryptosporangium aurantiacum</name>
    <dbReference type="NCBI Taxonomy" id="134849"/>
    <lineage>
        <taxon>Bacteria</taxon>
        <taxon>Bacillati</taxon>
        <taxon>Actinomycetota</taxon>
        <taxon>Actinomycetes</taxon>
        <taxon>Cryptosporangiales</taxon>
        <taxon>Cryptosporangiaceae</taxon>
        <taxon>Cryptosporangium</taxon>
    </lineage>
</organism>
<dbReference type="AlphaFoldDB" id="A0A1M7RBN9"/>
<name>A0A1M7RBN9_9ACTN</name>
<dbReference type="NCBIfam" id="NF006140">
    <property type="entry name" value="PRK08290.1"/>
    <property type="match status" value="1"/>
</dbReference>
<protein>
    <submittedName>
        <fullName evidence="3">Enoyl-CoA hydratase</fullName>
    </submittedName>
</protein>
<feature type="compositionally biased region" description="Low complexity" evidence="2">
    <location>
        <begin position="311"/>
        <end position="329"/>
    </location>
</feature>
<dbReference type="Proteomes" id="UP000184440">
    <property type="component" value="Unassembled WGS sequence"/>
</dbReference>
<evidence type="ECO:0000313" key="3">
    <source>
        <dbReference type="EMBL" id="SHN43683.1"/>
    </source>
</evidence>
<dbReference type="Gene3D" id="3.90.226.10">
    <property type="entry name" value="2-enoyl-CoA Hydratase, Chain A, domain 1"/>
    <property type="match status" value="1"/>
</dbReference>
<evidence type="ECO:0000313" key="4">
    <source>
        <dbReference type="Proteomes" id="UP000184440"/>
    </source>
</evidence>
<dbReference type="InterPro" id="IPR001753">
    <property type="entry name" value="Enoyl-CoA_hydra/iso"/>
</dbReference>